<dbReference type="PANTHER" id="PTHR42716">
    <property type="entry name" value="L-ASPARTATE OXIDASE"/>
    <property type="match status" value="1"/>
</dbReference>
<dbReference type="Gene3D" id="3.50.50.60">
    <property type="entry name" value="FAD/NAD(P)-binding domain"/>
    <property type="match status" value="1"/>
</dbReference>
<dbReference type="SUPFAM" id="SSF51905">
    <property type="entry name" value="FAD/NAD(P)-binding domain"/>
    <property type="match status" value="1"/>
</dbReference>
<accession>A0AA96WK12</accession>
<dbReference type="InterPro" id="IPR005288">
    <property type="entry name" value="NadB"/>
</dbReference>
<dbReference type="AlphaFoldDB" id="A0AA96WK12"/>
<proteinExistence type="predicted"/>
<dbReference type="Pfam" id="PF12831">
    <property type="entry name" value="FAD_oxidored"/>
    <property type="match status" value="2"/>
</dbReference>
<protein>
    <submittedName>
        <fullName evidence="1">FAD-dependent oxidoreductase</fullName>
    </submittedName>
</protein>
<gene>
    <name evidence="1" type="ORF">HJG54_13140</name>
</gene>
<dbReference type="EMBL" id="CP053586">
    <property type="protein sequence ID" value="WNZ26584.1"/>
    <property type="molecule type" value="Genomic_DNA"/>
</dbReference>
<name>A0AA96WK12_9CYAN</name>
<dbReference type="GO" id="GO:0009435">
    <property type="term" value="P:NAD+ biosynthetic process"/>
    <property type="evidence" value="ECO:0007669"/>
    <property type="project" value="InterPro"/>
</dbReference>
<organism evidence="1">
    <name type="scientific">Leptolyngbya sp. NK1-12</name>
    <dbReference type="NCBI Taxonomy" id="2547451"/>
    <lineage>
        <taxon>Bacteria</taxon>
        <taxon>Bacillati</taxon>
        <taxon>Cyanobacteriota</taxon>
        <taxon>Cyanophyceae</taxon>
        <taxon>Leptolyngbyales</taxon>
        <taxon>Leptolyngbyaceae</taxon>
        <taxon>Leptolyngbya group</taxon>
        <taxon>Leptolyngbya</taxon>
    </lineage>
</organism>
<dbReference type="GO" id="GO:0008734">
    <property type="term" value="F:L-aspartate oxidase activity"/>
    <property type="evidence" value="ECO:0007669"/>
    <property type="project" value="InterPro"/>
</dbReference>
<sequence length="609" mass="67139">MSATLLSEGAKTLDMQAIDSLVNRMSGRPQLSPLPQPKEDWQCEVVVVGGTLGGISAASQAMQAGAQTCLIELAPWLGGQISSQGVSAIDESAAMQAAQNFGQSWKDFKQLIRDQKVTLPAWTGIQSSQSVSSLNSCWVGALCFLPEAGATASEQLLEMSAQHSPNSRWQASTAFKGAEFDPTGRQITAVYAVQRIPRQADYVPLGRPSQEFPSWYSWSSDDQFEKVPIRLQAPPGKSMLVIDATDTGELIGWAGIPYRLGSEARTTTSESFASKQDNPDCTQAFTYPFAMAILDDQGSSLADLKQLQPDYSRAEHRQDYDLQGFPMFKGASVFNYRRIVSTKSSDPREDTPAFGDITMINWNRGNDWTIMNPPLVLNEKQITASGQHANWMGGLSLSALRHAEEHALLFAEWLMETQSSPQLPLAYLSGDHMPMATTSGLSMMPYIREGRRIIGRTAYGQHEFMMREADLRRDMRGSRDFTPTVVALTHYSIDMHGCRYRNWEESWEASSAPVRDESLIKPIYIPLEALIPQGVDNLLIGGKSIAASHIVNGSTRVHYGEWVIGGAAGATAGWLVAQQPGRLPVDISQQQLVPQLQNHLRRQGLRLEW</sequence>
<dbReference type="InterPro" id="IPR036188">
    <property type="entry name" value="FAD/NAD-bd_sf"/>
</dbReference>
<evidence type="ECO:0000313" key="1">
    <source>
        <dbReference type="EMBL" id="WNZ26584.1"/>
    </source>
</evidence>
<dbReference type="PANTHER" id="PTHR42716:SF1">
    <property type="entry name" value="SLL0471 PROTEIN"/>
    <property type="match status" value="1"/>
</dbReference>
<reference evidence="1" key="1">
    <citation type="submission" date="2020-05" db="EMBL/GenBank/DDBJ databases">
        <authorList>
            <person name="Zhu T."/>
            <person name="Keshari N."/>
            <person name="Lu X."/>
        </authorList>
    </citation>
    <scope>NUCLEOTIDE SEQUENCE</scope>
    <source>
        <strain evidence="1">NK1-12</strain>
    </source>
</reference>